<dbReference type="HOGENOM" id="CLU_020027_2_2_10"/>
<dbReference type="OrthoDB" id="9797709at2"/>
<gene>
    <name evidence="2" type="ordered locus">Cycma_5080</name>
</gene>
<organism evidence="2 3">
    <name type="scientific">Cyclobacterium marinum (strain ATCC 25205 / DSM 745 / LMG 13164 / NCIMB 1802)</name>
    <name type="common">Flectobacillus marinus</name>
    <dbReference type="NCBI Taxonomy" id="880070"/>
    <lineage>
        <taxon>Bacteria</taxon>
        <taxon>Pseudomonadati</taxon>
        <taxon>Bacteroidota</taxon>
        <taxon>Cytophagia</taxon>
        <taxon>Cytophagales</taxon>
        <taxon>Cyclobacteriaceae</taxon>
        <taxon>Cyclobacterium</taxon>
    </lineage>
</organism>
<feature type="domain" description="Beta-lactamase-related" evidence="1">
    <location>
        <begin position="71"/>
        <end position="340"/>
    </location>
</feature>
<evidence type="ECO:0000313" key="3">
    <source>
        <dbReference type="Proteomes" id="UP000001635"/>
    </source>
</evidence>
<keyword evidence="3" id="KW-1185">Reference proteome</keyword>
<dbReference type="InterPro" id="IPR050491">
    <property type="entry name" value="AmpC-like"/>
</dbReference>
<protein>
    <submittedName>
        <fullName evidence="2">Beta-lactamase</fullName>
    </submittedName>
</protein>
<dbReference type="EMBL" id="CP002955">
    <property type="protein sequence ID" value="AEL28764.1"/>
    <property type="molecule type" value="Genomic_DNA"/>
</dbReference>
<dbReference type="PANTHER" id="PTHR46825">
    <property type="entry name" value="D-ALANYL-D-ALANINE-CARBOXYPEPTIDASE/ENDOPEPTIDASE AMPH"/>
    <property type="match status" value="1"/>
</dbReference>
<dbReference type="Pfam" id="PF00144">
    <property type="entry name" value="Beta-lactamase"/>
    <property type="match status" value="1"/>
</dbReference>
<evidence type="ECO:0000259" key="1">
    <source>
        <dbReference type="Pfam" id="PF00144"/>
    </source>
</evidence>
<dbReference type="AlphaFoldDB" id="G0J8G4"/>
<proteinExistence type="predicted"/>
<dbReference type="eggNOG" id="COG1680">
    <property type="taxonomic scope" value="Bacteria"/>
</dbReference>
<dbReference type="SUPFAM" id="SSF56601">
    <property type="entry name" value="beta-lactamase/transpeptidase-like"/>
    <property type="match status" value="1"/>
</dbReference>
<accession>G0J8G4</accession>
<dbReference type="Proteomes" id="UP000001635">
    <property type="component" value="Chromosome"/>
</dbReference>
<dbReference type="STRING" id="880070.Cycma_5080"/>
<evidence type="ECO:0000313" key="2">
    <source>
        <dbReference type="EMBL" id="AEL28764.1"/>
    </source>
</evidence>
<dbReference type="Gene3D" id="3.40.710.10">
    <property type="entry name" value="DD-peptidase/beta-lactamase superfamily"/>
    <property type="match status" value="1"/>
</dbReference>
<dbReference type="InterPro" id="IPR012338">
    <property type="entry name" value="Beta-lactam/transpept-like"/>
</dbReference>
<dbReference type="InterPro" id="IPR001466">
    <property type="entry name" value="Beta-lactam-related"/>
</dbReference>
<dbReference type="PANTHER" id="PTHR46825:SF9">
    <property type="entry name" value="BETA-LACTAMASE-RELATED DOMAIN-CONTAINING PROTEIN"/>
    <property type="match status" value="1"/>
</dbReference>
<dbReference type="RefSeq" id="WP_014023043.1">
    <property type="nucleotide sequence ID" value="NC_015914.1"/>
</dbReference>
<dbReference type="KEGG" id="cmr:Cycma_5080"/>
<reference evidence="3" key="1">
    <citation type="submission" date="2011-07" db="EMBL/GenBank/DDBJ databases">
        <title>The complete genome of Cyclobacterium marinum DSM 745.</title>
        <authorList>
            <person name="Lucas S."/>
            <person name="Han J."/>
            <person name="Lapidus A."/>
            <person name="Bruce D."/>
            <person name="Goodwin L."/>
            <person name="Pitluck S."/>
            <person name="Peters L."/>
            <person name="Kyrpides N."/>
            <person name="Mavromatis K."/>
            <person name="Ivanova N."/>
            <person name="Ovchinnikova G."/>
            <person name="Chertkov O."/>
            <person name="Detter J.C."/>
            <person name="Tapia R."/>
            <person name="Han C."/>
            <person name="Land M."/>
            <person name="Hauser L."/>
            <person name="Markowitz V."/>
            <person name="Cheng J.-F."/>
            <person name="Hugenholtz P."/>
            <person name="Woyke T."/>
            <person name="Wu D."/>
            <person name="Tindall B."/>
            <person name="Schuetze A."/>
            <person name="Brambilla E."/>
            <person name="Klenk H.-P."/>
            <person name="Eisen J.A."/>
        </authorList>
    </citation>
    <scope>NUCLEOTIDE SEQUENCE [LARGE SCALE GENOMIC DNA]</scope>
    <source>
        <strain evidence="3">ATCC 25205 / DSM 745 / LMG 13164 / NCIMB 1802</strain>
    </source>
</reference>
<name>G0J8G4_CYCMS</name>
<sequence>MFSTDRKSTIFTAWHKAFDQFSNKKKLKGLVLSIFKEDTEPILWSDSTKDISLDQPYFITELGNIHLLAIIIKLKIRGLLTLDQSISEILSENEYSGLINIKGKDFTDEVTVSHLLSQRSGIPDFLNHSSKDEPSIKSRIYSGEDLSWSIKDILNNCKDQKANFKPGKSTKSVYSATNDLLLGKIIEKITGDSLEKAFHDFHFSRLSMNQTYVYTDIHDRTPALFSYKNHPLILPLAMSSFGGSGGIVSTARDSLTFLKAFFHGHLFPMSELENLMNWIPVKQGLRQGIGISHYQKPRIFPLASKEPEFIGYTGHTSGAFSLYAPEFQIFMTGTTNQSDDPFLPYKLASAMIKELN</sequence>